<proteinExistence type="predicted"/>
<feature type="compositionally biased region" description="Polar residues" evidence="1">
    <location>
        <begin position="79"/>
        <end position="89"/>
    </location>
</feature>
<evidence type="ECO:0000313" key="4">
    <source>
        <dbReference type="Proteomes" id="UP000629468"/>
    </source>
</evidence>
<evidence type="ECO:0000313" key="3">
    <source>
        <dbReference type="EMBL" id="KAF7764035.1"/>
    </source>
</evidence>
<sequence>MGVSIPRATGFTGPQIGAALTVVGGATALMWAVTSERRGLRKGELGGHSSQDPSESTGKQSRKDAMIVHPRPSADAKTKNSQPTASKFV</sequence>
<reference evidence="3 4" key="1">
    <citation type="journal article" name="Sci. Rep.">
        <title>Telomere-to-telomere assembled and centromere annotated genomes of the two main subspecies of the button mushroom Agaricus bisporus reveal especially polymorphic chromosome ends.</title>
        <authorList>
            <person name="Sonnenberg A.S.M."/>
            <person name="Sedaghat-Telgerd N."/>
            <person name="Lavrijssen B."/>
            <person name="Ohm R.A."/>
            <person name="Hendrickx P.M."/>
            <person name="Scholtmeijer K."/>
            <person name="Baars J.J.P."/>
            <person name="van Peer A."/>
        </authorList>
    </citation>
    <scope>NUCLEOTIDE SEQUENCE [LARGE SCALE GENOMIC DNA]</scope>
    <source>
        <strain evidence="3 4">H119_p4</strain>
    </source>
</reference>
<feature type="compositionally biased region" description="Polar residues" evidence="1">
    <location>
        <begin position="48"/>
        <end position="59"/>
    </location>
</feature>
<evidence type="ECO:0000256" key="2">
    <source>
        <dbReference type="SAM" id="Phobius"/>
    </source>
</evidence>
<dbReference type="Proteomes" id="UP000629468">
    <property type="component" value="Unassembled WGS sequence"/>
</dbReference>
<protein>
    <submittedName>
        <fullName evidence="3">Uncharacterized protein</fullName>
    </submittedName>
</protein>
<feature type="transmembrane region" description="Helical" evidence="2">
    <location>
        <begin position="16"/>
        <end position="33"/>
    </location>
</feature>
<dbReference type="AlphaFoldDB" id="A0A8H7C7D3"/>
<keyword evidence="2" id="KW-0812">Transmembrane</keyword>
<comment type="caution">
    <text evidence="3">The sequence shown here is derived from an EMBL/GenBank/DDBJ whole genome shotgun (WGS) entry which is preliminary data.</text>
</comment>
<keyword evidence="2" id="KW-1133">Transmembrane helix</keyword>
<gene>
    <name evidence="3" type="ORF">Agabi119p4_8572</name>
</gene>
<keyword evidence="2" id="KW-0472">Membrane</keyword>
<feature type="compositionally biased region" description="Basic and acidic residues" evidence="1">
    <location>
        <begin position="61"/>
        <end position="78"/>
    </location>
</feature>
<name>A0A8H7C7D3_AGABI</name>
<organism evidence="3 4">
    <name type="scientific">Agaricus bisporus var. burnettii</name>
    <dbReference type="NCBI Taxonomy" id="192524"/>
    <lineage>
        <taxon>Eukaryota</taxon>
        <taxon>Fungi</taxon>
        <taxon>Dikarya</taxon>
        <taxon>Basidiomycota</taxon>
        <taxon>Agaricomycotina</taxon>
        <taxon>Agaricomycetes</taxon>
        <taxon>Agaricomycetidae</taxon>
        <taxon>Agaricales</taxon>
        <taxon>Agaricineae</taxon>
        <taxon>Agaricaceae</taxon>
        <taxon>Agaricus</taxon>
    </lineage>
</organism>
<dbReference type="EMBL" id="JABXXO010000011">
    <property type="protein sequence ID" value="KAF7764035.1"/>
    <property type="molecule type" value="Genomic_DNA"/>
</dbReference>
<feature type="region of interest" description="Disordered" evidence="1">
    <location>
        <begin position="38"/>
        <end position="89"/>
    </location>
</feature>
<evidence type="ECO:0000256" key="1">
    <source>
        <dbReference type="SAM" id="MobiDB-lite"/>
    </source>
</evidence>
<accession>A0A8H7C7D3</accession>